<evidence type="ECO:0000259" key="1">
    <source>
        <dbReference type="Pfam" id="PF07929"/>
    </source>
</evidence>
<organism evidence="2 3">
    <name type="scientific">Halopseudomonas salegens</name>
    <dbReference type="NCBI Taxonomy" id="1434072"/>
    <lineage>
        <taxon>Bacteria</taxon>
        <taxon>Pseudomonadati</taxon>
        <taxon>Pseudomonadota</taxon>
        <taxon>Gammaproteobacteria</taxon>
        <taxon>Pseudomonadales</taxon>
        <taxon>Pseudomonadaceae</taxon>
        <taxon>Halopseudomonas</taxon>
    </lineage>
</organism>
<dbReference type="SUPFAM" id="SSF159941">
    <property type="entry name" value="MM3350-like"/>
    <property type="match status" value="1"/>
</dbReference>
<gene>
    <name evidence="2" type="ORF">SAMN05216210_1532</name>
</gene>
<dbReference type="STRING" id="1434072.SAMN05216210_1532"/>
<dbReference type="Pfam" id="PF07929">
    <property type="entry name" value="PRiA4_ORF3"/>
    <property type="match status" value="1"/>
</dbReference>
<dbReference type="Gene3D" id="3.10.290.30">
    <property type="entry name" value="MM3350-like"/>
    <property type="match status" value="1"/>
</dbReference>
<keyword evidence="3" id="KW-1185">Reference proteome</keyword>
<accession>A0A1H2FG17</accession>
<evidence type="ECO:0000313" key="2">
    <source>
        <dbReference type="EMBL" id="SDU06301.1"/>
    </source>
</evidence>
<dbReference type="AlphaFoldDB" id="A0A1H2FG17"/>
<dbReference type="Proteomes" id="UP000243924">
    <property type="component" value="Chromosome I"/>
</dbReference>
<name>A0A1H2FG17_9GAMM</name>
<protein>
    <submittedName>
        <fullName evidence="2">PRiA4b ORF-3-like protein</fullName>
    </submittedName>
</protein>
<sequence length="232" mass="25446">MLPLLSYRLLTRITKTDAIHAIRYHPATSDYPASYQGPNLAPDQGEWRLYAGAIASHGSALHAVGQCPPEDVGGIGGFYAFFLEAMADPSHPEHEDMQNWWGESEFDTATPSVMAQKQVHIKRVAGVLPIQRGAQLCRYKGPKCSPRRSPHNQIHLQQQPPRGGLLAHAAYPCPLPIHLFKLIQVASAQATRSPLLRYKALPALCFLPSWLIAQADTIRVSPACTGCSIRAL</sequence>
<dbReference type="EMBL" id="LT629787">
    <property type="protein sequence ID" value="SDU06301.1"/>
    <property type="molecule type" value="Genomic_DNA"/>
</dbReference>
<evidence type="ECO:0000313" key="3">
    <source>
        <dbReference type="Proteomes" id="UP000243924"/>
    </source>
</evidence>
<feature type="domain" description="Plasmid pRiA4b Orf3-like" evidence="1">
    <location>
        <begin position="60"/>
        <end position="110"/>
    </location>
</feature>
<proteinExistence type="predicted"/>
<dbReference type="InterPro" id="IPR012912">
    <property type="entry name" value="Plasmid_pRiA4b_Orf3-like"/>
</dbReference>
<reference evidence="3" key="1">
    <citation type="submission" date="2016-10" db="EMBL/GenBank/DDBJ databases">
        <authorList>
            <person name="Varghese N."/>
            <person name="Submissions S."/>
        </authorList>
    </citation>
    <scope>NUCLEOTIDE SEQUENCE [LARGE SCALE GENOMIC DNA]</scope>
    <source>
        <strain evidence="3">CECT 8338</strain>
    </source>
</reference>
<dbReference type="InterPro" id="IPR024047">
    <property type="entry name" value="MM3350-like_sf"/>
</dbReference>